<gene>
    <name evidence="7" type="ORF">IBL28_04270</name>
</gene>
<evidence type="ECO:0000256" key="5">
    <source>
        <dbReference type="RuleBase" id="RU000589"/>
    </source>
</evidence>
<proteinExistence type="inferred from homology"/>
<dbReference type="RefSeq" id="WP_187964324.1">
    <property type="nucleotide sequence ID" value="NZ_JACVDC010000007.1"/>
</dbReference>
<dbReference type="Gene3D" id="2.160.20.10">
    <property type="entry name" value="Single-stranded right-handed beta-helix, Pectin lyase-like"/>
    <property type="match status" value="1"/>
</dbReference>
<dbReference type="PANTHER" id="PTHR31321:SF57">
    <property type="entry name" value="PECTINESTERASE 53-RELATED"/>
    <property type="match status" value="1"/>
</dbReference>
<evidence type="ECO:0000256" key="4">
    <source>
        <dbReference type="PROSITE-ProRule" id="PRU10040"/>
    </source>
</evidence>
<dbReference type="PROSITE" id="PS00503">
    <property type="entry name" value="PECTINESTERASE_2"/>
    <property type="match status" value="1"/>
</dbReference>
<dbReference type="Pfam" id="PF01095">
    <property type="entry name" value="Pectinesterase"/>
    <property type="match status" value="1"/>
</dbReference>
<dbReference type="Proteomes" id="UP000653730">
    <property type="component" value="Unassembled WGS sequence"/>
</dbReference>
<dbReference type="EC" id="3.1.1.11" evidence="5"/>
<dbReference type="InterPro" id="IPR011050">
    <property type="entry name" value="Pectin_lyase_fold/virulence"/>
</dbReference>
<dbReference type="InterPro" id="IPR012334">
    <property type="entry name" value="Pectin_lyas_fold"/>
</dbReference>
<sequence>MNAFKVKYGLTTVLFLLCIFFARGASGDKKYDFVVDPSGNGDFRTVQEAINAVPDFRENETKIFIKNGKYKEKLVLPASKTNVTFIGESMTYTVLTYDDYASKKNIFGEEMETTASSSFFVFADDFKARNITFQNSAGHVGKAVAIRIEGDRAVFVNCKFLGNEDTLYLYGNKSRQYYKNCYIEGTIDFIFGQSTAVFESCVINCKGEGYITAASTQEETLYGFVFLNCRITGRGNRQFHLGRPRRPYAKTVFLNCYMSKHVSPEGWNNGDKPEAEHSAFYAEYNSMGPGANTEDRAPWSCQLNDRQAETYTVENILKGEDDWDPRK</sequence>
<dbReference type="PANTHER" id="PTHR31321">
    <property type="entry name" value="ACYL-COA THIOESTER HYDROLASE YBHC-RELATED"/>
    <property type="match status" value="1"/>
</dbReference>
<dbReference type="GO" id="GO:0045490">
    <property type="term" value="P:pectin catabolic process"/>
    <property type="evidence" value="ECO:0007669"/>
    <property type="project" value="UniProtKB-UniRule"/>
</dbReference>
<evidence type="ECO:0000313" key="7">
    <source>
        <dbReference type="EMBL" id="MBC9795169.1"/>
    </source>
</evidence>
<dbReference type="InterPro" id="IPR033131">
    <property type="entry name" value="Pectinesterase_Asp_AS"/>
</dbReference>
<dbReference type="GO" id="GO:0030599">
    <property type="term" value="F:pectinesterase activity"/>
    <property type="evidence" value="ECO:0007669"/>
    <property type="project" value="UniProtKB-UniRule"/>
</dbReference>
<protein>
    <recommendedName>
        <fullName evidence="5">Pectinesterase</fullName>
        <ecNumber evidence="5">3.1.1.11</ecNumber>
    </recommendedName>
</protein>
<dbReference type="SUPFAM" id="SSF51126">
    <property type="entry name" value="Pectin lyase-like"/>
    <property type="match status" value="1"/>
</dbReference>
<dbReference type="FunFam" id="2.160.20.10:FF:000052">
    <property type="entry name" value="Pectinesterase"/>
    <property type="match status" value="1"/>
</dbReference>
<dbReference type="AlphaFoldDB" id="A0A926JPU7"/>
<evidence type="ECO:0000256" key="1">
    <source>
        <dbReference type="ARBA" id="ARBA00008891"/>
    </source>
</evidence>
<dbReference type="GO" id="GO:0009279">
    <property type="term" value="C:cell outer membrane"/>
    <property type="evidence" value="ECO:0007669"/>
    <property type="project" value="TreeGrafter"/>
</dbReference>
<keyword evidence="8" id="KW-1185">Reference proteome</keyword>
<comment type="catalytic activity">
    <reaction evidence="5">
        <text>[(1-&gt;4)-alpha-D-galacturonosyl methyl ester](n) + n H2O = [(1-&gt;4)-alpha-D-galacturonosyl](n) + n methanol + n H(+)</text>
        <dbReference type="Rhea" id="RHEA:22380"/>
        <dbReference type="Rhea" id="RHEA-COMP:14570"/>
        <dbReference type="Rhea" id="RHEA-COMP:14573"/>
        <dbReference type="ChEBI" id="CHEBI:15377"/>
        <dbReference type="ChEBI" id="CHEBI:15378"/>
        <dbReference type="ChEBI" id="CHEBI:17790"/>
        <dbReference type="ChEBI" id="CHEBI:140522"/>
        <dbReference type="ChEBI" id="CHEBI:140523"/>
        <dbReference type="EC" id="3.1.1.11"/>
    </reaction>
</comment>
<evidence type="ECO:0000259" key="6">
    <source>
        <dbReference type="Pfam" id="PF01095"/>
    </source>
</evidence>
<dbReference type="GO" id="GO:0042545">
    <property type="term" value="P:cell wall modification"/>
    <property type="evidence" value="ECO:0007669"/>
    <property type="project" value="UniProtKB-UniRule"/>
</dbReference>
<feature type="domain" description="Pectinesterase catalytic" evidence="6">
    <location>
        <begin position="33"/>
        <end position="319"/>
    </location>
</feature>
<evidence type="ECO:0000313" key="8">
    <source>
        <dbReference type="Proteomes" id="UP000653730"/>
    </source>
</evidence>
<dbReference type="InterPro" id="IPR000070">
    <property type="entry name" value="Pectinesterase_cat"/>
</dbReference>
<reference evidence="7 8" key="1">
    <citation type="submission" date="2020-09" db="EMBL/GenBank/DDBJ databases">
        <title>Sinomicrobium weinanense sp. nov., a halophilic bacteria isolated from saline-alkali soil.</title>
        <authorList>
            <person name="Wu P."/>
            <person name="Ren H."/>
            <person name="Mei Y."/>
            <person name="Liang Y."/>
            <person name="Chen Z."/>
        </authorList>
    </citation>
    <scope>NUCLEOTIDE SEQUENCE [LARGE SCALE GENOMIC DNA]</scope>
    <source>
        <strain evidence="7 8">FJxs</strain>
    </source>
</reference>
<organism evidence="7 8">
    <name type="scientific">Sinomicrobium weinanense</name>
    <dbReference type="NCBI Taxonomy" id="2842200"/>
    <lineage>
        <taxon>Bacteria</taxon>
        <taxon>Pseudomonadati</taxon>
        <taxon>Bacteroidota</taxon>
        <taxon>Flavobacteriia</taxon>
        <taxon>Flavobacteriales</taxon>
        <taxon>Flavobacteriaceae</taxon>
        <taxon>Sinomicrobium</taxon>
    </lineage>
</organism>
<evidence type="ECO:0000256" key="2">
    <source>
        <dbReference type="ARBA" id="ARBA00022801"/>
    </source>
</evidence>
<accession>A0A926JPU7</accession>
<comment type="caution">
    <text evidence="7">The sequence shown here is derived from an EMBL/GenBank/DDBJ whole genome shotgun (WGS) entry which is preliminary data.</text>
</comment>
<keyword evidence="2 5" id="KW-0378">Hydrolase</keyword>
<dbReference type="EMBL" id="JACVDC010000007">
    <property type="protein sequence ID" value="MBC9795169.1"/>
    <property type="molecule type" value="Genomic_DNA"/>
</dbReference>
<name>A0A926JPU7_9FLAO</name>
<evidence type="ECO:0000256" key="3">
    <source>
        <dbReference type="ARBA" id="ARBA00023085"/>
    </source>
</evidence>
<comment type="similarity">
    <text evidence="1">Belongs to the pectinesterase family.</text>
</comment>
<feature type="active site" evidence="4">
    <location>
        <position position="188"/>
    </location>
</feature>
<comment type="pathway">
    <text evidence="5">Glycan metabolism; pectin degradation; 2-dehydro-3-deoxy-D-gluconate from pectin: step 1/5.</text>
</comment>
<keyword evidence="3 5" id="KW-0063">Aspartyl esterase</keyword>